<feature type="transmembrane region" description="Helical" evidence="1">
    <location>
        <begin position="117"/>
        <end position="135"/>
    </location>
</feature>
<dbReference type="GO" id="GO:0052621">
    <property type="term" value="F:diguanylate cyclase activity"/>
    <property type="evidence" value="ECO:0007669"/>
    <property type="project" value="UniProtKB-EC"/>
</dbReference>
<dbReference type="SMART" id="SM00267">
    <property type="entry name" value="GGDEF"/>
    <property type="match status" value="1"/>
</dbReference>
<evidence type="ECO:0000256" key="1">
    <source>
        <dbReference type="SAM" id="Phobius"/>
    </source>
</evidence>
<dbReference type="Gene3D" id="3.30.70.270">
    <property type="match status" value="1"/>
</dbReference>
<feature type="transmembrane region" description="Helical" evidence="1">
    <location>
        <begin position="43"/>
        <end position="62"/>
    </location>
</feature>
<keyword evidence="4" id="KW-0808">Transferase</keyword>
<keyword evidence="1" id="KW-0472">Membrane</keyword>
<evidence type="ECO:0000259" key="3">
    <source>
        <dbReference type="PROSITE" id="PS50887"/>
    </source>
</evidence>
<dbReference type="Gene3D" id="3.20.20.450">
    <property type="entry name" value="EAL domain"/>
    <property type="match status" value="1"/>
</dbReference>
<feature type="domain" description="GGDEF" evidence="3">
    <location>
        <begin position="200"/>
        <end position="337"/>
    </location>
</feature>
<reference evidence="4 5" key="1">
    <citation type="submission" date="2022-12" db="EMBL/GenBank/DDBJ databases">
        <title>Metagenome assembled genome from gulf of manar.</title>
        <authorList>
            <person name="Kohli P."/>
            <person name="Pk S."/>
            <person name="Venkata Ramana C."/>
            <person name="Sasikala C."/>
        </authorList>
    </citation>
    <scope>NUCLEOTIDE SEQUENCE [LARGE SCALE GENOMIC DNA]</scope>
    <source>
        <strain evidence="4">JB008</strain>
    </source>
</reference>
<dbReference type="PROSITE" id="PS50883">
    <property type="entry name" value="EAL"/>
    <property type="match status" value="1"/>
</dbReference>
<keyword evidence="4" id="KW-0548">Nucleotidyltransferase</keyword>
<dbReference type="PANTHER" id="PTHR33121:SF70">
    <property type="entry name" value="SIGNALING PROTEIN YKOW"/>
    <property type="match status" value="1"/>
</dbReference>
<keyword evidence="1" id="KW-0812">Transmembrane</keyword>
<dbReference type="EC" id="2.7.7.65" evidence="4"/>
<dbReference type="CDD" id="cd01949">
    <property type="entry name" value="GGDEF"/>
    <property type="match status" value="1"/>
</dbReference>
<evidence type="ECO:0000313" key="4">
    <source>
        <dbReference type="EMBL" id="MDC7228250.1"/>
    </source>
</evidence>
<dbReference type="InterPro" id="IPR043128">
    <property type="entry name" value="Rev_trsase/Diguanyl_cyclase"/>
</dbReference>
<gene>
    <name evidence="4" type="ORF">PQJ61_15925</name>
</gene>
<dbReference type="Pfam" id="PF00563">
    <property type="entry name" value="EAL"/>
    <property type="match status" value="1"/>
</dbReference>
<dbReference type="PANTHER" id="PTHR33121">
    <property type="entry name" value="CYCLIC DI-GMP PHOSPHODIESTERASE PDEF"/>
    <property type="match status" value="1"/>
</dbReference>
<evidence type="ECO:0000259" key="2">
    <source>
        <dbReference type="PROSITE" id="PS50883"/>
    </source>
</evidence>
<sequence length="449" mass="51715">MNDKYQLSSNQLKNRTVFIITVIVILSFFIFFNFIVRYNSIRLLSNFLLTAVALFELLYLIFNKKAFYSHHLGIGVFFLALVLLPIFENDHGQRQAWLILIPFILANTQNINIAKRFIFICGIFILIVNILHFGINSTATPFIIEQISLFILASLISLFYKKTQIKYETTLTNQIYIDNLTGFPNRNKLIKDLKELSSTANTALMIIDIDEFKEINNLYGARIGDAVIIHFGKILSDVAAAFTENQIYRLHSDEYAVILPDASHTDCDIFIREFLDSTRKNCIVDGHEISVTATAGIAIGCCQLIENADIAFQKARKENKSFEYFDPGLKTTELYSRNQATLLKIRKALNTDNIIPYFQPIYDLRTHQITKYETLVRMINNNNVISPISFLELSKRSKSYPQITQRMIVKSFEKFADTDYSFTLNLCSKDIYNHRTKEILYSELSNGHL</sequence>
<feature type="transmembrane region" description="Helical" evidence="1">
    <location>
        <begin position="16"/>
        <end position="36"/>
    </location>
</feature>
<dbReference type="SUPFAM" id="SSF55073">
    <property type="entry name" value="Nucleotide cyclase"/>
    <property type="match status" value="1"/>
</dbReference>
<proteinExistence type="predicted"/>
<dbReference type="Pfam" id="PF00990">
    <property type="entry name" value="GGDEF"/>
    <property type="match status" value="1"/>
</dbReference>
<dbReference type="Proteomes" id="UP001221217">
    <property type="component" value="Unassembled WGS sequence"/>
</dbReference>
<feature type="transmembrane region" description="Helical" evidence="1">
    <location>
        <begin position="68"/>
        <end position="87"/>
    </location>
</feature>
<dbReference type="InterPro" id="IPR001633">
    <property type="entry name" value="EAL_dom"/>
</dbReference>
<protein>
    <submittedName>
        <fullName evidence="4">Diguanylate cyclase</fullName>
        <ecNumber evidence="4">2.7.7.65</ecNumber>
    </submittedName>
</protein>
<dbReference type="InterPro" id="IPR050706">
    <property type="entry name" value="Cyclic-di-GMP_PDE-like"/>
</dbReference>
<feature type="domain" description="EAL" evidence="2">
    <location>
        <begin position="338"/>
        <end position="449"/>
    </location>
</feature>
<dbReference type="NCBIfam" id="TIGR00254">
    <property type="entry name" value="GGDEF"/>
    <property type="match status" value="1"/>
</dbReference>
<dbReference type="InterPro" id="IPR029787">
    <property type="entry name" value="Nucleotide_cyclase"/>
</dbReference>
<dbReference type="SUPFAM" id="SSF141868">
    <property type="entry name" value="EAL domain-like"/>
    <property type="match status" value="1"/>
</dbReference>
<dbReference type="PROSITE" id="PS50887">
    <property type="entry name" value="GGDEF"/>
    <property type="match status" value="1"/>
</dbReference>
<dbReference type="InterPro" id="IPR035919">
    <property type="entry name" value="EAL_sf"/>
</dbReference>
<dbReference type="InterPro" id="IPR000160">
    <property type="entry name" value="GGDEF_dom"/>
</dbReference>
<name>A0AAJ1IFB4_9SPIO</name>
<dbReference type="EMBL" id="JAQQAL010000042">
    <property type="protein sequence ID" value="MDC7228250.1"/>
    <property type="molecule type" value="Genomic_DNA"/>
</dbReference>
<organism evidence="4 5">
    <name type="scientific">Candidatus Thalassospirochaeta sargassi</name>
    <dbReference type="NCBI Taxonomy" id="3119039"/>
    <lineage>
        <taxon>Bacteria</taxon>
        <taxon>Pseudomonadati</taxon>
        <taxon>Spirochaetota</taxon>
        <taxon>Spirochaetia</taxon>
        <taxon>Spirochaetales</taxon>
        <taxon>Spirochaetaceae</taxon>
        <taxon>Candidatus Thalassospirochaeta</taxon>
    </lineage>
</organism>
<accession>A0AAJ1IFB4</accession>
<feature type="transmembrane region" description="Helical" evidence="1">
    <location>
        <begin position="141"/>
        <end position="160"/>
    </location>
</feature>
<dbReference type="AlphaFoldDB" id="A0AAJ1IFB4"/>
<keyword evidence="1" id="KW-1133">Transmembrane helix</keyword>
<evidence type="ECO:0000313" key="5">
    <source>
        <dbReference type="Proteomes" id="UP001221217"/>
    </source>
</evidence>
<dbReference type="GO" id="GO:0071111">
    <property type="term" value="F:cyclic-guanylate-specific phosphodiesterase activity"/>
    <property type="evidence" value="ECO:0007669"/>
    <property type="project" value="InterPro"/>
</dbReference>
<comment type="caution">
    <text evidence="4">The sequence shown here is derived from an EMBL/GenBank/DDBJ whole genome shotgun (WGS) entry which is preliminary data.</text>
</comment>